<evidence type="ECO:0000256" key="4">
    <source>
        <dbReference type="ARBA" id="ARBA00022692"/>
    </source>
</evidence>
<comment type="similarity">
    <text evidence="3">Belongs to the peptidase M50B family.</text>
</comment>
<dbReference type="Proteomes" id="UP000268857">
    <property type="component" value="Unassembled WGS sequence"/>
</dbReference>
<dbReference type="Pfam" id="PF02163">
    <property type="entry name" value="Peptidase_M50"/>
    <property type="match status" value="1"/>
</dbReference>
<dbReference type="InterPro" id="IPR008915">
    <property type="entry name" value="Peptidase_M50"/>
</dbReference>
<evidence type="ECO:0000256" key="3">
    <source>
        <dbReference type="ARBA" id="ARBA00007931"/>
    </source>
</evidence>
<dbReference type="SUPFAM" id="SSF48452">
    <property type="entry name" value="TPR-like"/>
    <property type="match status" value="1"/>
</dbReference>
<keyword evidence="4 7" id="KW-0812">Transmembrane</keyword>
<keyword evidence="5 7" id="KW-1133">Transmembrane helix</keyword>
<dbReference type="InterPro" id="IPR011990">
    <property type="entry name" value="TPR-like_helical_dom_sf"/>
</dbReference>
<evidence type="ECO:0000313" key="9">
    <source>
        <dbReference type="EMBL" id="RUR80921.1"/>
    </source>
</evidence>
<gene>
    <name evidence="9" type="ORF">PCC6912_29430</name>
</gene>
<feature type="transmembrane region" description="Helical" evidence="7">
    <location>
        <begin position="30"/>
        <end position="48"/>
    </location>
</feature>
<evidence type="ECO:0000259" key="8">
    <source>
        <dbReference type="Pfam" id="PF02163"/>
    </source>
</evidence>
<comment type="caution">
    <text evidence="9">The sequence shown here is derived from an EMBL/GenBank/DDBJ whole genome shotgun (WGS) entry which is preliminary data.</text>
</comment>
<feature type="transmembrane region" description="Helical" evidence="7">
    <location>
        <begin position="60"/>
        <end position="82"/>
    </location>
</feature>
<accession>A0A3S0Y030</accession>
<keyword evidence="10" id="KW-1185">Reference proteome</keyword>
<proteinExistence type="inferred from homology"/>
<evidence type="ECO:0000313" key="10">
    <source>
        <dbReference type="Proteomes" id="UP000268857"/>
    </source>
</evidence>
<dbReference type="STRING" id="211165.GCA_000317285_02508"/>
<name>A0A3S0Y030_CHLFR</name>
<comment type="subcellular location">
    <subcellularLocation>
        <location evidence="2">Membrane</location>
        <topology evidence="2">Multi-pass membrane protein</topology>
    </subcellularLocation>
</comment>
<comment type="cofactor">
    <cofactor evidence="1">
        <name>Zn(2+)</name>
        <dbReference type="ChEBI" id="CHEBI:29105"/>
    </cofactor>
</comment>
<dbReference type="EMBL" id="RSCJ01000010">
    <property type="protein sequence ID" value="RUR80921.1"/>
    <property type="molecule type" value="Genomic_DNA"/>
</dbReference>
<sequence length="334" mass="37955">MGHFVTAKIVGFNPYLVKIGMGRKILQFKLFNSVIEFASIPGGGITYISNLELQWLKLKLILMYLGGPIVHLILFLILTKIYEYYSYNLVDLSYIENINFLAQIEILLFIFNILPLEARQYGITVGSDGKQVIDALTKSNQQFIQKLLGLSRYASKQDNSSENFFNNDLKSLQILFKAQAQINRQNFDDAIELLELLLNNPDFIQRDKVYIIDILASIVINHGEKKYLQQANKWSEQALLLANDIKTVRGTRGSILVELGRYNEGKEMLLPLTEAGNDTIDIAISCCYIAKADYFLGNEEQVKTWLKKAEQNSAGSPTLHQIISRVKREINCST</sequence>
<dbReference type="Gene3D" id="1.25.40.10">
    <property type="entry name" value="Tetratricopeptide repeat domain"/>
    <property type="match status" value="1"/>
</dbReference>
<evidence type="ECO:0000256" key="2">
    <source>
        <dbReference type="ARBA" id="ARBA00004141"/>
    </source>
</evidence>
<feature type="transmembrane region" description="Helical" evidence="7">
    <location>
        <begin position="94"/>
        <end position="114"/>
    </location>
</feature>
<dbReference type="GO" id="GO:0006508">
    <property type="term" value="P:proteolysis"/>
    <property type="evidence" value="ECO:0007669"/>
    <property type="project" value="InterPro"/>
</dbReference>
<reference evidence="9 10" key="1">
    <citation type="journal article" date="2019" name="Genome Biol. Evol.">
        <title>Day and night: Metabolic profiles and evolutionary relationships of six axenic non-marine cyanobacteria.</title>
        <authorList>
            <person name="Will S.E."/>
            <person name="Henke P."/>
            <person name="Boedeker C."/>
            <person name="Huang S."/>
            <person name="Brinkmann H."/>
            <person name="Rohde M."/>
            <person name="Jarek M."/>
            <person name="Friedl T."/>
            <person name="Seufert S."/>
            <person name="Schumacher M."/>
            <person name="Overmann J."/>
            <person name="Neumann-Schaal M."/>
            <person name="Petersen J."/>
        </authorList>
    </citation>
    <scope>NUCLEOTIDE SEQUENCE [LARGE SCALE GENOMIC DNA]</scope>
    <source>
        <strain evidence="9 10">PCC 6912</strain>
    </source>
</reference>
<evidence type="ECO:0000256" key="6">
    <source>
        <dbReference type="ARBA" id="ARBA00023136"/>
    </source>
</evidence>
<evidence type="ECO:0000256" key="7">
    <source>
        <dbReference type="SAM" id="Phobius"/>
    </source>
</evidence>
<feature type="domain" description="Peptidase M50" evidence="8">
    <location>
        <begin position="1"/>
        <end position="81"/>
    </location>
</feature>
<evidence type="ECO:0000256" key="5">
    <source>
        <dbReference type="ARBA" id="ARBA00022989"/>
    </source>
</evidence>
<dbReference type="AlphaFoldDB" id="A0A3S0Y030"/>
<keyword evidence="6 7" id="KW-0472">Membrane</keyword>
<dbReference type="GO" id="GO:0016020">
    <property type="term" value="C:membrane"/>
    <property type="evidence" value="ECO:0007669"/>
    <property type="project" value="UniProtKB-SubCell"/>
</dbReference>
<protein>
    <recommendedName>
        <fullName evidence="8">Peptidase M50 domain-containing protein</fullName>
    </recommendedName>
</protein>
<evidence type="ECO:0000256" key="1">
    <source>
        <dbReference type="ARBA" id="ARBA00001947"/>
    </source>
</evidence>
<organism evidence="9 10">
    <name type="scientific">Chlorogloeopsis fritschii PCC 6912</name>
    <dbReference type="NCBI Taxonomy" id="211165"/>
    <lineage>
        <taxon>Bacteria</taxon>
        <taxon>Bacillati</taxon>
        <taxon>Cyanobacteriota</taxon>
        <taxon>Cyanophyceae</taxon>
        <taxon>Nostocales</taxon>
        <taxon>Chlorogloeopsidaceae</taxon>
        <taxon>Chlorogloeopsis</taxon>
    </lineage>
</organism>